<dbReference type="CDD" id="cd08434">
    <property type="entry name" value="PBP2_GltC_like"/>
    <property type="match status" value="1"/>
</dbReference>
<feature type="domain" description="HTH lysR-type" evidence="6">
    <location>
        <begin position="12"/>
        <end position="61"/>
    </location>
</feature>
<dbReference type="SUPFAM" id="SSF53850">
    <property type="entry name" value="Periplasmic binding protein-like II"/>
    <property type="match status" value="1"/>
</dbReference>
<accession>A0ABN6IJM4</accession>
<proteinExistence type="inferred from homology"/>
<keyword evidence="8" id="KW-1185">Reference proteome</keyword>
<keyword evidence="4" id="KW-0010">Activator</keyword>
<dbReference type="Pfam" id="PF00126">
    <property type="entry name" value="HTH_1"/>
    <property type="match status" value="1"/>
</dbReference>
<protein>
    <submittedName>
        <fullName evidence="7">Transcriptional regulator</fullName>
    </submittedName>
</protein>
<dbReference type="Proteomes" id="UP000826012">
    <property type="component" value="Chromosome"/>
</dbReference>
<keyword evidence="2" id="KW-0805">Transcription regulation</keyword>
<comment type="similarity">
    <text evidence="1">Belongs to the LysR transcriptional regulatory family.</text>
</comment>
<dbReference type="PANTHER" id="PTHR30346:SF28">
    <property type="entry name" value="HTH-TYPE TRANSCRIPTIONAL REGULATOR CYNR"/>
    <property type="match status" value="1"/>
</dbReference>
<keyword evidence="5" id="KW-0804">Transcription</keyword>
<evidence type="ECO:0000313" key="7">
    <source>
        <dbReference type="EMBL" id="BCZ23436.1"/>
    </source>
</evidence>
<name>A0ABN6IJM4_9MYCO</name>
<dbReference type="Pfam" id="PF03466">
    <property type="entry name" value="LysR_substrate"/>
    <property type="match status" value="1"/>
</dbReference>
<evidence type="ECO:0000256" key="3">
    <source>
        <dbReference type="ARBA" id="ARBA00023125"/>
    </source>
</evidence>
<dbReference type="InterPro" id="IPR036388">
    <property type="entry name" value="WH-like_DNA-bd_sf"/>
</dbReference>
<reference evidence="7 8" key="1">
    <citation type="submission" date="2021-07" db="EMBL/GenBank/DDBJ databases">
        <title>Complete genome sequence of nontuberculous Mycobacterium sp. TY59.</title>
        <authorList>
            <person name="Fukushima K."/>
        </authorList>
    </citation>
    <scope>NUCLEOTIDE SEQUENCE [LARGE SCALE GENOMIC DNA]</scope>
    <source>
        <strain evidence="7 8">TY59</strain>
    </source>
</reference>
<dbReference type="InterPro" id="IPR000847">
    <property type="entry name" value="LysR_HTH_N"/>
</dbReference>
<dbReference type="InterPro" id="IPR005119">
    <property type="entry name" value="LysR_subst-bd"/>
</dbReference>
<dbReference type="PANTHER" id="PTHR30346">
    <property type="entry name" value="TRANSCRIPTIONAL DUAL REGULATOR HCAR-RELATED"/>
    <property type="match status" value="1"/>
</dbReference>
<evidence type="ECO:0000313" key="8">
    <source>
        <dbReference type="Proteomes" id="UP000826012"/>
    </source>
</evidence>
<sequence>MAGLAHGDYEWFITLAELQHVTSAAEQLHVAQPTLTRMLARLEQQVGVPLFDRRGRRLALNTYGRIFYEHARRAQLELDSARRAIDDLTNPAVSEIRLAFLSSFGATVVPRLIARFGESSPRVTFTLEEGAAELIGDRVESGVVDIGVVSPRPRKRSLAWRSLFRQRLGVAVPDAHRFSGVAAVSVIDLADEPFVTMHLEFGMRRLLDELCAAAQFRPRTGLEAPNLTTVAGLVAAGLGISLVPIDGSEYAPGVRVLRLADADAYRDVGMIWNSSRPLSRSARDFIAAAAAVEHHEMRPRTIPSADG</sequence>
<keyword evidence="3" id="KW-0238">DNA-binding</keyword>
<gene>
    <name evidence="7" type="ORF">MTY59_32910</name>
</gene>
<evidence type="ECO:0000259" key="6">
    <source>
        <dbReference type="PROSITE" id="PS50931"/>
    </source>
</evidence>
<dbReference type="Gene3D" id="3.40.190.290">
    <property type="match status" value="1"/>
</dbReference>
<evidence type="ECO:0000256" key="4">
    <source>
        <dbReference type="ARBA" id="ARBA00023159"/>
    </source>
</evidence>
<evidence type="ECO:0000256" key="1">
    <source>
        <dbReference type="ARBA" id="ARBA00009437"/>
    </source>
</evidence>
<dbReference type="SUPFAM" id="SSF46785">
    <property type="entry name" value="Winged helix' DNA-binding domain"/>
    <property type="match status" value="1"/>
</dbReference>
<evidence type="ECO:0000256" key="2">
    <source>
        <dbReference type="ARBA" id="ARBA00023015"/>
    </source>
</evidence>
<dbReference type="PROSITE" id="PS50931">
    <property type="entry name" value="HTH_LYSR"/>
    <property type="match status" value="1"/>
</dbReference>
<dbReference type="InterPro" id="IPR036390">
    <property type="entry name" value="WH_DNA-bd_sf"/>
</dbReference>
<evidence type="ECO:0000256" key="5">
    <source>
        <dbReference type="ARBA" id="ARBA00023163"/>
    </source>
</evidence>
<dbReference type="Gene3D" id="1.10.10.10">
    <property type="entry name" value="Winged helix-like DNA-binding domain superfamily/Winged helix DNA-binding domain"/>
    <property type="match status" value="1"/>
</dbReference>
<dbReference type="PRINTS" id="PR00039">
    <property type="entry name" value="HTHLYSR"/>
</dbReference>
<organism evidence="7 8">
    <name type="scientific">Mycobacterium senriense</name>
    <dbReference type="NCBI Taxonomy" id="2775496"/>
    <lineage>
        <taxon>Bacteria</taxon>
        <taxon>Bacillati</taxon>
        <taxon>Actinomycetota</taxon>
        <taxon>Actinomycetes</taxon>
        <taxon>Mycobacteriales</taxon>
        <taxon>Mycobacteriaceae</taxon>
        <taxon>Mycobacterium</taxon>
        <taxon>Mycobacterium avium complex (MAC)</taxon>
    </lineage>
</organism>
<dbReference type="EMBL" id="AP024828">
    <property type="protein sequence ID" value="BCZ23436.1"/>
    <property type="molecule type" value="Genomic_DNA"/>
</dbReference>